<dbReference type="NCBIfam" id="TIGR04219">
    <property type="entry name" value="OMP_w_GlyGly"/>
    <property type="match status" value="1"/>
</dbReference>
<dbReference type="InterPro" id="IPR026387">
    <property type="entry name" value="OMP_w_GlyGly"/>
</dbReference>
<dbReference type="RefSeq" id="WP_254101477.1">
    <property type="nucleotide sequence ID" value="NZ_JANATA010000019.1"/>
</dbReference>
<reference evidence="1" key="1">
    <citation type="submission" date="2022-07" db="EMBL/GenBank/DDBJ databases">
        <title>Characterization of the Novel Bacterium Alteromonas immobilis LMIT006 and Alteromonas gregis LMIT007.</title>
        <authorList>
            <person name="Lin X."/>
        </authorList>
    </citation>
    <scope>NUCLEOTIDE SEQUENCE</scope>
    <source>
        <strain evidence="1">LMIT007</strain>
    </source>
</reference>
<dbReference type="Proteomes" id="UP001165413">
    <property type="component" value="Unassembled WGS sequence"/>
</dbReference>
<evidence type="ECO:0000313" key="2">
    <source>
        <dbReference type="Proteomes" id="UP001165413"/>
    </source>
</evidence>
<proteinExistence type="predicted"/>
<gene>
    <name evidence="1" type="ORF">NLF92_10160</name>
</gene>
<organism evidence="1 2">
    <name type="scientific">Opacimonas viscosa</name>
    <dbReference type="NCBI Taxonomy" id="2961944"/>
    <lineage>
        <taxon>Bacteria</taxon>
        <taxon>Pseudomonadati</taxon>
        <taxon>Pseudomonadota</taxon>
        <taxon>Gammaproteobacteria</taxon>
        <taxon>Alteromonadales</taxon>
        <taxon>Alteromonadaceae</taxon>
        <taxon>Opacimonas</taxon>
    </lineage>
</organism>
<dbReference type="EMBL" id="JANATA010000019">
    <property type="protein sequence ID" value="MCP3429308.1"/>
    <property type="molecule type" value="Genomic_DNA"/>
</dbReference>
<accession>A0AA42BLW5</accession>
<keyword evidence="2" id="KW-1185">Reference proteome</keyword>
<dbReference type="AlphaFoldDB" id="A0AA42BLW5"/>
<evidence type="ECO:0000313" key="1">
    <source>
        <dbReference type="EMBL" id="MCP3429308.1"/>
    </source>
</evidence>
<protein>
    <submittedName>
        <fullName evidence="1">TIGR04219 family outer membrane beta-barrel protein</fullName>
    </submittedName>
</protein>
<name>A0AA42BLW5_9ALTE</name>
<comment type="caution">
    <text evidence="1">The sequence shown here is derived from an EMBL/GenBank/DDBJ whole genome shotgun (WGS) entry which is preliminary data.</text>
</comment>
<sequence length="256" mass="27955">MTFSFQQIAVSSLIASTLLASSAKSDTLLGVYAGAQMWAMESTGSVATSADDLLSFAYDDERQSSFYVALEHFVPFVPNAKIIVTTLETDGNTTINQDFTFAGETFTVNAELQNILDLTSTDHILYYEILDNDLVSIDVGINAKKLDGAITVRDTVSNTASVQQMNGFIPMLYSRVELGIPATDISLFAEGSYLAIDDNNIMDVNAALEYRVIDSLAMNMAFQLGYRSIQAELDDIDNTYADIDFTGVYAGVEVHF</sequence>